<protein>
    <submittedName>
        <fullName evidence="4">Glycosyltransferase</fullName>
    </submittedName>
</protein>
<dbReference type="SUPFAM" id="SSF53756">
    <property type="entry name" value="UDP-Glycosyltransferase/glycogen phosphorylase"/>
    <property type="match status" value="1"/>
</dbReference>
<dbReference type="PROSITE" id="PS00375">
    <property type="entry name" value="UDPGT"/>
    <property type="match status" value="1"/>
</dbReference>
<gene>
    <name evidence="4" type="ORF">GCM10009827_069120</name>
</gene>
<dbReference type="Gene3D" id="3.40.50.2000">
    <property type="entry name" value="Glycogen Phosphorylase B"/>
    <property type="match status" value="2"/>
</dbReference>
<evidence type="ECO:0000256" key="1">
    <source>
        <dbReference type="ARBA" id="ARBA00009995"/>
    </source>
</evidence>
<dbReference type="InterPro" id="IPR050426">
    <property type="entry name" value="Glycosyltransferase_28"/>
</dbReference>
<evidence type="ECO:0000259" key="3">
    <source>
        <dbReference type="Pfam" id="PF06722"/>
    </source>
</evidence>
<dbReference type="RefSeq" id="WP_344506622.1">
    <property type="nucleotide sequence ID" value="NZ_BAAAQD010000015.1"/>
</dbReference>
<keyword evidence="5" id="KW-1185">Reference proteome</keyword>
<accession>A0ABN2BIQ8</accession>
<dbReference type="PANTHER" id="PTHR48050:SF13">
    <property type="entry name" value="STEROL 3-BETA-GLUCOSYLTRANSFERASE UGT80A2"/>
    <property type="match status" value="1"/>
</dbReference>
<dbReference type="InterPro" id="IPR006326">
    <property type="entry name" value="UDPGT_MGT-like"/>
</dbReference>
<reference evidence="4 5" key="1">
    <citation type="journal article" date="2019" name="Int. J. Syst. Evol. Microbiol.">
        <title>The Global Catalogue of Microorganisms (GCM) 10K type strain sequencing project: providing services to taxonomists for standard genome sequencing and annotation.</title>
        <authorList>
            <consortium name="The Broad Institute Genomics Platform"/>
            <consortium name="The Broad Institute Genome Sequencing Center for Infectious Disease"/>
            <person name="Wu L."/>
            <person name="Ma J."/>
        </authorList>
    </citation>
    <scope>NUCLEOTIDE SEQUENCE [LARGE SCALE GENOMIC DNA]</scope>
    <source>
        <strain evidence="4 5">JCM 15933</strain>
    </source>
</reference>
<sequence>MAHIAFFTPPSAGHLNPTLGLAAELLRRGHRVTYATTAEYAARAGEVSSDVVEYQERFAGDFRSFQFSGRSLVDAMAASLAETEALLPVLRDAFPHPPDAVVYDNAAWWGRLLAAEWKTPAVQVSPMLVSNDHWSMSERYTKLSALQPRLWLFLARLGGLLRKLGTDVTAKQLLTGDGAPRRVVFIPREFQFRGETFDDTYRFVGPCLFERRFLGTWERTDDRRPLILVTLGTIYNQNPQFFRTCMDACADLGGHVVIAVGDGVDLDALGTPPPNVELRRFVAQLHVLEHADLFITHAGMGSTMEALYHGVPMLAVPQMAEERANADRIAEVGAGRVLATDGLTAPALRAEIERMLADTAIRRRALELRDATRAAGVAAAAADCVEASLHEAAALEPSN</sequence>
<evidence type="ECO:0000313" key="5">
    <source>
        <dbReference type="Proteomes" id="UP001501470"/>
    </source>
</evidence>
<dbReference type="InterPro" id="IPR010610">
    <property type="entry name" value="EryCIII-like_C"/>
</dbReference>
<dbReference type="InterPro" id="IPR002213">
    <property type="entry name" value="UDP_glucos_trans"/>
</dbReference>
<evidence type="ECO:0000256" key="2">
    <source>
        <dbReference type="ARBA" id="ARBA00022679"/>
    </source>
</evidence>
<dbReference type="Proteomes" id="UP001501470">
    <property type="component" value="Unassembled WGS sequence"/>
</dbReference>
<comment type="caution">
    <text evidence="4">The sequence shown here is derived from an EMBL/GenBank/DDBJ whole genome shotgun (WGS) entry which is preliminary data.</text>
</comment>
<dbReference type="CDD" id="cd03784">
    <property type="entry name" value="GT1_Gtf-like"/>
    <property type="match status" value="1"/>
</dbReference>
<feature type="domain" description="Erythromycin biosynthesis protein CIII-like C-terminal" evidence="3">
    <location>
        <begin position="244"/>
        <end position="375"/>
    </location>
</feature>
<organism evidence="4 5">
    <name type="scientific">Dactylosporangium maewongense</name>
    <dbReference type="NCBI Taxonomy" id="634393"/>
    <lineage>
        <taxon>Bacteria</taxon>
        <taxon>Bacillati</taxon>
        <taxon>Actinomycetota</taxon>
        <taxon>Actinomycetes</taxon>
        <taxon>Micromonosporales</taxon>
        <taxon>Micromonosporaceae</taxon>
        <taxon>Dactylosporangium</taxon>
    </lineage>
</organism>
<evidence type="ECO:0000313" key="4">
    <source>
        <dbReference type="EMBL" id="GAA1539963.1"/>
    </source>
</evidence>
<comment type="similarity">
    <text evidence="1">Belongs to the UDP-glycosyltransferase family.</text>
</comment>
<name>A0ABN2BIQ8_9ACTN</name>
<dbReference type="NCBIfam" id="TIGR01426">
    <property type="entry name" value="MGT"/>
    <property type="match status" value="1"/>
</dbReference>
<dbReference type="PANTHER" id="PTHR48050">
    <property type="entry name" value="STEROL 3-BETA-GLUCOSYLTRANSFERASE"/>
    <property type="match status" value="1"/>
</dbReference>
<keyword evidence="2" id="KW-0808">Transferase</keyword>
<dbReference type="Pfam" id="PF06722">
    <property type="entry name" value="EryCIII-like_C"/>
    <property type="match status" value="1"/>
</dbReference>
<dbReference type="InterPro" id="IPR035595">
    <property type="entry name" value="UDP_glycos_trans_CS"/>
</dbReference>
<proteinExistence type="inferred from homology"/>
<dbReference type="EMBL" id="BAAAQD010000015">
    <property type="protein sequence ID" value="GAA1539963.1"/>
    <property type="molecule type" value="Genomic_DNA"/>
</dbReference>